<organism evidence="2 3">
    <name type="scientific">Solanum tuberosum</name>
    <name type="common">Potato</name>
    <dbReference type="NCBI Taxonomy" id="4113"/>
    <lineage>
        <taxon>Eukaryota</taxon>
        <taxon>Viridiplantae</taxon>
        <taxon>Streptophyta</taxon>
        <taxon>Embryophyta</taxon>
        <taxon>Tracheophyta</taxon>
        <taxon>Spermatophyta</taxon>
        <taxon>Magnoliopsida</taxon>
        <taxon>eudicotyledons</taxon>
        <taxon>Gunneridae</taxon>
        <taxon>Pentapetalae</taxon>
        <taxon>asterids</taxon>
        <taxon>lamiids</taxon>
        <taxon>Solanales</taxon>
        <taxon>Solanaceae</taxon>
        <taxon>Solanoideae</taxon>
        <taxon>Solaneae</taxon>
        <taxon>Solanum</taxon>
    </lineage>
</organism>
<dbReference type="PANTHER" id="PTHR33223:SF6">
    <property type="entry name" value="CCHC-TYPE DOMAIN-CONTAINING PROTEIN"/>
    <property type="match status" value="1"/>
</dbReference>
<feature type="domain" description="Retrotransposon gag" evidence="1">
    <location>
        <begin position="118"/>
        <end position="206"/>
    </location>
</feature>
<comment type="caution">
    <text evidence="2">The sequence shown here is derived from an EMBL/GenBank/DDBJ whole genome shotgun (WGS) entry which is preliminary data.</text>
</comment>
<keyword evidence="3" id="KW-1185">Reference proteome</keyword>
<proteinExistence type="predicted"/>
<accession>A0ABQ7W4A3</accession>
<dbReference type="Pfam" id="PF03732">
    <property type="entry name" value="Retrotrans_gag"/>
    <property type="match status" value="1"/>
</dbReference>
<protein>
    <recommendedName>
        <fullName evidence="1">Retrotransposon gag domain-containing protein</fullName>
    </recommendedName>
</protein>
<sequence>MVDTRLKLLEETQTGIAREMSKLRSAVDGQHTLMQEVLSQVAAIGSQLRGPIAKTSRSRPAEVVLSSNSSGGNPVSLRHKPASVELSQFSGDHPDAWIFQVERYFDFYSILPEHQLSLASFYLDGEALEWYRWLFRNKQLVDWSHFAAKLILRFRKKELEDPEGQLAKLRQSSTVADYQSRFEAMANETEDISDPLMMKLFLSGLRLDIKTVVVVISPKHLIMPFHWLKPMSNT</sequence>
<dbReference type="PANTHER" id="PTHR33223">
    <property type="entry name" value="CCHC-TYPE DOMAIN-CONTAINING PROTEIN"/>
    <property type="match status" value="1"/>
</dbReference>
<dbReference type="EMBL" id="JAIVGD010000003">
    <property type="protein sequence ID" value="KAH0775542.1"/>
    <property type="molecule type" value="Genomic_DNA"/>
</dbReference>
<evidence type="ECO:0000313" key="3">
    <source>
        <dbReference type="Proteomes" id="UP000826656"/>
    </source>
</evidence>
<evidence type="ECO:0000313" key="2">
    <source>
        <dbReference type="EMBL" id="KAH0775542.1"/>
    </source>
</evidence>
<reference evidence="2 3" key="1">
    <citation type="journal article" date="2021" name="bioRxiv">
        <title>Chromosome-scale and haplotype-resolved genome assembly of a tetraploid potato cultivar.</title>
        <authorList>
            <person name="Sun H."/>
            <person name="Jiao W.-B."/>
            <person name="Krause K."/>
            <person name="Campoy J.A."/>
            <person name="Goel M."/>
            <person name="Folz-Donahue K."/>
            <person name="Kukat C."/>
            <person name="Huettel B."/>
            <person name="Schneeberger K."/>
        </authorList>
    </citation>
    <scope>NUCLEOTIDE SEQUENCE [LARGE SCALE GENOMIC DNA]</scope>
    <source>
        <strain evidence="2">SolTubOtavaFocal</strain>
        <tissue evidence="2">Leaves</tissue>
    </source>
</reference>
<evidence type="ECO:0000259" key="1">
    <source>
        <dbReference type="Pfam" id="PF03732"/>
    </source>
</evidence>
<gene>
    <name evidence="2" type="ORF">KY290_006953</name>
</gene>
<dbReference type="Proteomes" id="UP000826656">
    <property type="component" value="Unassembled WGS sequence"/>
</dbReference>
<name>A0ABQ7W4A3_SOLTU</name>
<dbReference type="InterPro" id="IPR005162">
    <property type="entry name" value="Retrotrans_gag_dom"/>
</dbReference>